<dbReference type="Proteomes" id="UP001607302">
    <property type="component" value="Unassembled WGS sequence"/>
</dbReference>
<protein>
    <submittedName>
        <fullName evidence="1">Uncharacterized protein</fullName>
    </submittedName>
</protein>
<gene>
    <name evidence="1" type="ORF">V1478_010757</name>
</gene>
<name>A0ABD2AFI9_VESSQ</name>
<proteinExistence type="predicted"/>
<accession>A0ABD2AFI9</accession>
<dbReference type="EMBL" id="JAUDFV010000149">
    <property type="protein sequence ID" value="KAL2719295.1"/>
    <property type="molecule type" value="Genomic_DNA"/>
</dbReference>
<keyword evidence="2" id="KW-1185">Reference proteome</keyword>
<sequence>MGIILLLQMRNRNIKIALLPQFMIHDMVINKLRQTMSSSHLNTIINHYLQRSLLLSPLDLHRKLLTSR</sequence>
<dbReference type="AlphaFoldDB" id="A0ABD2AFI9"/>
<evidence type="ECO:0000313" key="1">
    <source>
        <dbReference type="EMBL" id="KAL2719295.1"/>
    </source>
</evidence>
<organism evidence="1 2">
    <name type="scientific">Vespula squamosa</name>
    <name type="common">Southern yellow jacket</name>
    <name type="synonym">Wasp</name>
    <dbReference type="NCBI Taxonomy" id="30214"/>
    <lineage>
        <taxon>Eukaryota</taxon>
        <taxon>Metazoa</taxon>
        <taxon>Ecdysozoa</taxon>
        <taxon>Arthropoda</taxon>
        <taxon>Hexapoda</taxon>
        <taxon>Insecta</taxon>
        <taxon>Pterygota</taxon>
        <taxon>Neoptera</taxon>
        <taxon>Endopterygota</taxon>
        <taxon>Hymenoptera</taxon>
        <taxon>Apocrita</taxon>
        <taxon>Aculeata</taxon>
        <taxon>Vespoidea</taxon>
        <taxon>Vespidae</taxon>
        <taxon>Vespinae</taxon>
        <taxon>Vespula</taxon>
    </lineage>
</organism>
<reference evidence="1 2" key="1">
    <citation type="journal article" date="2024" name="Ann. Entomol. Soc. Am.">
        <title>Genomic analyses of the southern and eastern yellowjacket wasps (Hymenoptera: Vespidae) reveal evolutionary signatures of social life.</title>
        <authorList>
            <person name="Catto M.A."/>
            <person name="Caine P.B."/>
            <person name="Orr S.E."/>
            <person name="Hunt B.G."/>
            <person name="Goodisman M.A.D."/>
        </authorList>
    </citation>
    <scope>NUCLEOTIDE SEQUENCE [LARGE SCALE GENOMIC DNA]</scope>
    <source>
        <strain evidence="1">233</strain>
        <tissue evidence="1">Head and thorax</tissue>
    </source>
</reference>
<evidence type="ECO:0000313" key="2">
    <source>
        <dbReference type="Proteomes" id="UP001607302"/>
    </source>
</evidence>
<comment type="caution">
    <text evidence="1">The sequence shown here is derived from an EMBL/GenBank/DDBJ whole genome shotgun (WGS) entry which is preliminary data.</text>
</comment>